<dbReference type="InterPro" id="IPR020806">
    <property type="entry name" value="PKS_PP-bd"/>
</dbReference>
<name>A0ABQ7GEF3_DUNSA</name>
<evidence type="ECO:0000256" key="3">
    <source>
        <dbReference type="ARBA" id="ARBA00022553"/>
    </source>
</evidence>
<reference evidence="6" key="1">
    <citation type="submission" date="2017-08" db="EMBL/GenBank/DDBJ databases">
        <authorList>
            <person name="Polle J.E."/>
            <person name="Barry K."/>
            <person name="Cushman J."/>
            <person name="Schmutz J."/>
            <person name="Tran D."/>
            <person name="Hathwaick L.T."/>
            <person name="Yim W.C."/>
            <person name="Jenkins J."/>
            <person name="Mckie-Krisberg Z.M."/>
            <person name="Prochnik S."/>
            <person name="Lindquist E."/>
            <person name="Dockter R.B."/>
            <person name="Adam C."/>
            <person name="Molina H."/>
            <person name="Bunkerborg J."/>
            <person name="Jin E."/>
            <person name="Buchheim M."/>
            <person name="Magnuson J."/>
        </authorList>
    </citation>
    <scope>NUCLEOTIDE SEQUENCE</scope>
    <source>
        <strain evidence="6">CCAP 19/18</strain>
    </source>
</reference>
<keyword evidence="4" id="KW-0444">Lipid biosynthesis</keyword>
<dbReference type="Proteomes" id="UP000815325">
    <property type="component" value="Unassembled WGS sequence"/>
</dbReference>
<comment type="similarity">
    <text evidence="1">Belongs to the acyl carrier protein (ACP) family.</text>
</comment>
<keyword evidence="4" id="KW-0276">Fatty acid metabolism</keyword>
<accession>A0ABQ7GEF3</accession>
<comment type="caution">
    <text evidence="6">The sequence shown here is derived from an EMBL/GenBank/DDBJ whole genome shotgun (WGS) entry which is preliminary data.</text>
</comment>
<dbReference type="Pfam" id="PF00550">
    <property type="entry name" value="PP-binding"/>
    <property type="match status" value="1"/>
</dbReference>
<protein>
    <recommendedName>
        <fullName evidence="4">Acyl carrier protein</fullName>
    </recommendedName>
</protein>
<keyword evidence="7" id="KW-1185">Reference proteome</keyword>
<evidence type="ECO:0000256" key="4">
    <source>
        <dbReference type="RuleBase" id="RU000722"/>
    </source>
</evidence>
<gene>
    <name evidence="6" type="ORF">DUNSADRAFT_10960</name>
</gene>
<evidence type="ECO:0000313" key="7">
    <source>
        <dbReference type="Proteomes" id="UP000815325"/>
    </source>
</evidence>
<dbReference type="Gene3D" id="1.10.1200.10">
    <property type="entry name" value="ACP-like"/>
    <property type="match status" value="1"/>
</dbReference>
<dbReference type="PROSITE" id="PS50075">
    <property type="entry name" value="CARRIER"/>
    <property type="match status" value="1"/>
</dbReference>
<organism evidence="6 7">
    <name type="scientific">Dunaliella salina</name>
    <name type="common">Green alga</name>
    <name type="synonym">Protococcus salinus</name>
    <dbReference type="NCBI Taxonomy" id="3046"/>
    <lineage>
        <taxon>Eukaryota</taxon>
        <taxon>Viridiplantae</taxon>
        <taxon>Chlorophyta</taxon>
        <taxon>core chlorophytes</taxon>
        <taxon>Chlorophyceae</taxon>
        <taxon>CS clade</taxon>
        <taxon>Chlamydomonadales</taxon>
        <taxon>Dunaliellaceae</taxon>
        <taxon>Dunaliella</taxon>
    </lineage>
</organism>
<dbReference type="PANTHER" id="PTHR46153:SF2">
    <property type="entry name" value="ACYL CARRIER PROTEIN"/>
    <property type="match status" value="1"/>
</dbReference>
<proteinExistence type="inferred from homology"/>
<dbReference type="NCBIfam" id="NF002150">
    <property type="entry name" value="PRK00982.1-4"/>
    <property type="match status" value="1"/>
</dbReference>
<evidence type="ECO:0000313" key="6">
    <source>
        <dbReference type="EMBL" id="KAF5832973.1"/>
    </source>
</evidence>
<feature type="domain" description="Carrier" evidence="5">
    <location>
        <begin position="109"/>
        <end position="186"/>
    </location>
</feature>
<dbReference type="HAMAP" id="MF_01217">
    <property type="entry name" value="Acyl_carrier"/>
    <property type="match status" value="1"/>
</dbReference>
<dbReference type="InterPro" id="IPR009081">
    <property type="entry name" value="PP-bd_ACP"/>
</dbReference>
<evidence type="ECO:0000256" key="2">
    <source>
        <dbReference type="ARBA" id="ARBA00022450"/>
    </source>
</evidence>
<keyword evidence="4" id="KW-0275">Fatty acid biosynthesis</keyword>
<dbReference type="EMBL" id="MU069837">
    <property type="protein sequence ID" value="KAF5832973.1"/>
    <property type="molecule type" value="Genomic_DNA"/>
</dbReference>
<keyword evidence="2 4" id="KW-0596">Phosphopantetheine</keyword>
<evidence type="ECO:0000256" key="1">
    <source>
        <dbReference type="ARBA" id="ARBA00010930"/>
    </source>
</evidence>
<dbReference type="InterPro" id="IPR003231">
    <property type="entry name" value="ACP"/>
</dbReference>
<evidence type="ECO:0000259" key="5">
    <source>
        <dbReference type="PROSITE" id="PS50075"/>
    </source>
</evidence>
<dbReference type="InterPro" id="IPR036736">
    <property type="entry name" value="ACP-like_sf"/>
</dbReference>
<dbReference type="SUPFAM" id="SSF47336">
    <property type="entry name" value="ACP-like"/>
    <property type="match status" value="1"/>
</dbReference>
<comment type="function">
    <text evidence="4">Carrier of the growing fatty acid chain in fatty acid biosynthesis.</text>
</comment>
<dbReference type="SMART" id="SM00823">
    <property type="entry name" value="PKS_PP"/>
    <property type="match status" value="1"/>
</dbReference>
<sequence length="191" mass="20632">MKTDSVGYEPGQSLELATLKVRKHSSSKSQFSAFQSPLWTSFLSEVHLFPLSSLIYPSAAMAMMMKQSVSTRAAARPASRVQGPRIAVAPRIAAPRMVRGASLITRAAADKEKVLQDVRGIISQQLGADLDKVTADSKFVDLGADSLDTVEIMMALEEKFEIQLDEEGAEKISTVQEAADMIAQQVSSKSA</sequence>
<keyword evidence="3" id="KW-0597">Phosphoprotein</keyword>
<dbReference type="PANTHER" id="PTHR46153">
    <property type="entry name" value="ACYL CARRIER PROTEIN"/>
    <property type="match status" value="1"/>
</dbReference>
<dbReference type="InterPro" id="IPR044813">
    <property type="entry name" value="ACP_chloroplastic"/>
</dbReference>
<dbReference type="NCBIfam" id="NF002148">
    <property type="entry name" value="PRK00982.1-2"/>
    <property type="match status" value="1"/>
</dbReference>
<dbReference type="NCBIfam" id="TIGR00517">
    <property type="entry name" value="acyl_carrier"/>
    <property type="match status" value="1"/>
</dbReference>
<keyword evidence="4" id="KW-0443">Lipid metabolism</keyword>